<dbReference type="InterPro" id="IPR011032">
    <property type="entry name" value="GroES-like_sf"/>
</dbReference>
<reference evidence="3 4" key="1">
    <citation type="submission" date="2018-08" db="EMBL/GenBank/DDBJ databases">
        <title>Sequencing the genomes of 1000 actinobacteria strains.</title>
        <authorList>
            <person name="Klenk H.-P."/>
        </authorList>
    </citation>
    <scope>NUCLEOTIDE SEQUENCE [LARGE SCALE GENOMIC DNA]</scope>
    <source>
        <strain evidence="3 4">DSM 44099</strain>
    </source>
</reference>
<dbReference type="Proteomes" id="UP000256913">
    <property type="component" value="Unassembled WGS sequence"/>
</dbReference>
<dbReference type="InterPro" id="IPR020843">
    <property type="entry name" value="ER"/>
</dbReference>
<dbReference type="SMART" id="SM00829">
    <property type="entry name" value="PKS_ER"/>
    <property type="match status" value="1"/>
</dbReference>
<dbReference type="Gene3D" id="3.90.180.10">
    <property type="entry name" value="Medium-chain alcohol dehydrogenases, catalytic domain"/>
    <property type="match status" value="2"/>
</dbReference>
<evidence type="ECO:0000313" key="3">
    <source>
        <dbReference type="EMBL" id="REF95236.1"/>
    </source>
</evidence>
<dbReference type="InterPro" id="IPR036291">
    <property type="entry name" value="NAD(P)-bd_dom_sf"/>
</dbReference>
<dbReference type="Pfam" id="PF08240">
    <property type="entry name" value="ADH_N"/>
    <property type="match status" value="1"/>
</dbReference>
<keyword evidence="1" id="KW-0560">Oxidoreductase</keyword>
<comment type="caution">
    <text evidence="3">The sequence shown here is derived from an EMBL/GenBank/DDBJ whole genome shotgun (WGS) entry which is preliminary data.</text>
</comment>
<dbReference type="InterPro" id="IPR050700">
    <property type="entry name" value="YIM1/Zinc_Alcohol_DH_Fams"/>
</dbReference>
<dbReference type="SUPFAM" id="SSF50129">
    <property type="entry name" value="GroES-like"/>
    <property type="match status" value="1"/>
</dbReference>
<dbReference type="Pfam" id="PF13602">
    <property type="entry name" value="ADH_zinc_N_2"/>
    <property type="match status" value="1"/>
</dbReference>
<evidence type="ECO:0000259" key="2">
    <source>
        <dbReference type="SMART" id="SM00829"/>
    </source>
</evidence>
<evidence type="ECO:0000313" key="4">
    <source>
        <dbReference type="Proteomes" id="UP000256913"/>
    </source>
</evidence>
<dbReference type="GO" id="GO:0016491">
    <property type="term" value="F:oxidoreductase activity"/>
    <property type="evidence" value="ECO:0007669"/>
    <property type="project" value="UniProtKB-KW"/>
</dbReference>
<dbReference type="RefSeq" id="WP_244940427.1">
    <property type="nucleotide sequence ID" value="NZ_QUMQ01000001.1"/>
</dbReference>
<feature type="domain" description="Enoyl reductase (ER)" evidence="2">
    <location>
        <begin position="10"/>
        <end position="387"/>
    </location>
</feature>
<dbReference type="PANTHER" id="PTHR11695">
    <property type="entry name" value="ALCOHOL DEHYDROGENASE RELATED"/>
    <property type="match status" value="1"/>
</dbReference>
<dbReference type="InterPro" id="IPR013154">
    <property type="entry name" value="ADH-like_N"/>
</dbReference>
<dbReference type="SUPFAM" id="SSF51735">
    <property type="entry name" value="NAD(P)-binding Rossmann-fold domains"/>
    <property type="match status" value="1"/>
</dbReference>
<evidence type="ECO:0000256" key="1">
    <source>
        <dbReference type="ARBA" id="ARBA00023002"/>
    </source>
</evidence>
<dbReference type="GO" id="GO:0008270">
    <property type="term" value="F:zinc ion binding"/>
    <property type="evidence" value="ECO:0007669"/>
    <property type="project" value="InterPro"/>
</dbReference>
<organism evidence="3 4">
    <name type="scientific">Asanoa ferruginea</name>
    <dbReference type="NCBI Taxonomy" id="53367"/>
    <lineage>
        <taxon>Bacteria</taxon>
        <taxon>Bacillati</taxon>
        <taxon>Actinomycetota</taxon>
        <taxon>Actinomycetes</taxon>
        <taxon>Micromonosporales</taxon>
        <taxon>Micromonosporaceae</taxon>
        <taxon>Asanoa</taxon>
    </lineage>
</organism>
<protein>
    <submittedName>
        <fullName evidence="3">NADPH:quinone reductase-like Zn-dependent oxidoreductase</fullName>
    </submittedName>
</protein>
<dbReference type="CDD" id="cd08267">
    <property type="entry name" value="MDR1"/>
    <property type="match status" value="1"/>
</dbReference>
<dbReference type="InterPro" id="IPR002364">
    <property type="entry name" value="Quin_OxRdtase/zeta-crystal_CS"/>
</dbReference>
<gene>
    <name evidence="3" type="ORF">DFJ67_1189</name>
</gene>
<dbReference type="PANTHER" id="PTHR11695:SF294">
    <property type="entry name" value="RETICULON-4-INTERACTING PROTEIN 1, MITOCHONDRIAL"/>
    <property type="match status" value="1"/>
</dbReference>
<dbReference type="Gene3D" id="3.40.50.720">
    <property type="entry name" value="NAD(P)-binding Rossmann-like Domain"/>
    <property type="match status" value="1"/>
</dbReference>
<dbReference type="EMBL" id="QUMQ01000001">
    <property type="protein sequence ID" value="REF95236.1"/>
    <property type="molecule type" value="Genomic_DNA"/>
</dbReference>
<accession>A0A3D9ZCU7</accession>
<dbReference type="PROSITE" id="PS01162">
    <property type="entry name" value="QOR_ZETA_CRYSTAL"/>
    <property type="match status" value="1"/>
</dbReference>
<dbReference type="AlphaFoldDB" id="A0A3D9ZCU7"/>
<name>A0A3D9ZCU7_9ACTN</name>
<sequence length="389" mass="40922">MKAIVQDQYGPPEMLRLADVEKPTPGPGEVLVRVEAAALNAHDWHIMRGDPRLARLSIGRSAPRARIRGRDFAGRVEAVGTDTGQVRPVEAVGTDTGQVRPVEAVGTDTGQVRPVEAVGTDTGQVRPVEAVGTDTGQVRPGEAVGGRVQPGDAVFGDLGNADGAFAEYVCLPETLVARQPANLTPQQAAALPLAGITALMGLCDVGQVEAGQRVLINGASGGVGTLAVQLAKALGATVTGVCSTRNVDLVRKLGADQVVDYTRADFTHATGRHELVLDLVGNRSLSALRRATTPTGTLVLSGGGVYAGGSLLGPVWLIARGQLLSPFVRQRILPLPTAPSRQHLETLREHVEAGRLTPVIDRTYPLHEVPEAMRYLESDHARAKVVITI</sequence>
<proteinExistence type="predicted"/>
<keyword evidence="4" id="KW-1185">Reference proteome</keyword>